<dbReference type="PROSITE" id="PS51841">
    <property type="entry name" value="LTD"/>
    <property type="match status" value="1"/>
</dbReference>
<gene>
    <name evidence="5" type="ORF">CO160_00555</name>
</gene>
<dbReference type="Gene3D" id="2.160.20.10">
    <property type="entry name" value="Single-stranded right-handed beta-helix, Pectin lyase-like"/>
    <property type="match status" value="1"/>
</dbReference>
<dbReference type="AlphaFoldDB" id="A0A2M7YM75"/>
<evidence type="ECO:0008006" key="7">
    <source>
        <dbReference type="Google" id="ProtNLM"/>
    </source>
</evidence>
<protein>
    <recommendedName>
        <fullName evidence="7">LTD domain-containing protein</fullName>
    </recommendedName>
</protein>
<sequence length="1178" mass="127291">MKEGEINLRRVVIVGFFIICLGAGFFILVLPALAAAPAINYAPNLRFSSGEKYFPADPLEFYYENGQEISGEIAVLKYNNLTIQEKLNKLTVLYHIEDEGDELVYEYWFFSVFNDAAGLIKNKHYGDWESVFVFVDKSANKVNKVIGTAHERVIFDTEIYAPSSNHIWAYIGEGSHANCVDEENDGYCNFTKWRRGEKWDGNGPQVLYNQYNLKEITLEYVTQFNGATILTDVPILGINFLEGVDGNITNLVDYLFSEEFYKKDWGGGPPPHAWAQSNYYEPEELRPYSVQMAKEYVLDKANQAKETAVGWLNNLGALFSGSKQSAGISAALFTPMEELIEQANLFFTGAEPAETTKSLQLPETKPAPLILPSSAEAKPAAKEPIKEEIKIAPKEAGKETPKETEGKPAEKKIYYGDGGNSAGNNNGGASVSVENGETVLEEAATTTNEIILDEDAAETATSTDEIATTTEEIILDEDAAETATSTDEIATTTEEIILDDDLGETATSTDETATSTEEIDLTPPPAVSDLAAEYGDSRGAVALSWTAPADAVEYIIRYATSSIASSTWDLAIDVSGEPTPGAVGETENFTINGLDIGQTYYFALKSTDESGNISEMSNIASSSPSALAESVVISEVQLYDREFVELYNPTGQEVDLSGWYWSYFSSDRDWNEPYRNKKFPAGAAIAAGGYYLIGLNGFGANNGFIEVDWPAYSSSQLGNYDGSVAIFSSDPSSASSSAEAEGLAIDALGWGNAQYVFKGGPAVPPEQYRSLVRRTAGWDTGDNNADFIAKDWPNPTNSWGDSATIVSDKIEITQDSVWDLAGSPYLLESNSGDYPTIETGAVLTVEPGVIVKGANKYYPSLLVKGVLKAEGTSDSPIIFTANTSTPASGDWSGIVFDGAEAGSVLNYVRFESGGYESFYKPKIINEMLRIIDSDVTVSNSIFEKSAKGAIYLENSNSLIFKTTFSQNGSTAIVVFGSLSAPTIENCRFEDNGGNGIDVLSGAAPVIANNVFSDNFYPLTIRSSYPELGGNEASGNNLNGIAVEQDSFFEKDAIWKADSLAYILFSGSGQAPTVATGTVLTIEPGTVIKPYSPYYTALKIEGELVAEGAIGTPIVFTSLKDDDYAGDTNNSTSTPADGDWKDIKFAAGSRGRLSQIIFRYGSDNVLDIDALAEVVLKED</sequence>
<dbReference type="PROSITE" id="PS50853">
    <property type="entry name" value="FN3"/>
    <property type="match status" value="1"/>
</dbReference>
<dbReference type="SUPFAM" id="SSF51126">
    <property type="entry name" value="Pectin lyase-like"/>
    <property type="match status" value="1"/>
</dbReference>
<keyword evidence="2" id="KW-0472">Membrane</keyword>
<dbReference type="PANTHER" id="PTHR41339">
    <property type="entry name" value="LIPL48"/>
    <property type="match status" value="1"/>
</dbReference>
<dbReference type="Proteomes" id="UP000230941">
    <property type="component" value="Unassembled WGS sequence"/>
</dbReference>
<evidence type="ECO:0000313" key="5">
    <source>
        <dbReference type="EMBL" id="PJA64067.1"/>
    </source>
</evidence>
<dbReference type="Gene3D" id="2.60.40.10">
    <property type="entry name" value="Immunoglobulins"/>
    <property type="match status" value="1"/>
</dbReference>
<feature type="region of interest" description="Disordered" evidence="1">
    <location>
        <begin position="393"/>
        <end position="432"/>
    </location>
</feature>
<dbReference type="InterPro" id="IPR011050">
    <property type="entry name" value="Pectin_lyase_fold/virulence"/>
</dbReference>
<feature type="domain" description="LTD" evidence="4">
    <location>
        <begin position="614"/>
        <end position="801"/>
    </location>
</feature>
<dbReference type="InterPro" id="IPR003961">
    <property type="entry name" value="FN3_dom"/>
</dbReference>
<dbReference type="SUPFAM" id="SSF74853">
    <property type="entry name" value="Lamin A/C globular tail domain"/>
    <property type="match status" value="1"/>
</dbReference>
<dbReference type="InterPro" id="IPR036116">
    <property type="entry name" value="FN3_sf"/>
</dbReference>
<name>A0A2M7YM75_9BACT</name>
<feature type="compositionally biased region" description="Basic and acidic residues" evidence="1">
    <location>
        <begin position="393"/>
        <end position="414"/>
    </location>
</feature>
<dbReference type="SUPFAM" id="SSF49265">
    <property type="entry name" value="Fibronectin type III"/>
    <property type="match status" value="1"/>
</dbReference>
<feature type="compositionally biased region" description="Low complexity" evidence="1">
    <location>
        <begin position="422"/>
        <end position="432"/>
    </location>
</feature>
<keyword evidence="2" id="KW-0812">Transmembrane</keyword>
<dbReference type="InterPro" id="IPR039448">
    <property type="entry name" value="Beta_helix"/>
</dbReference>
<organism evidence="5 6">
    <name type="scientific">Candidatus Portnoybacteria bacterium CG_4_9_14_3_um_filter_43_11</name>
    <dbReference type="NCBI Taxonomy" id="1974805"/>
    <lineage>
        <taxon>Bacteria</taxon>
        <taxon>Candidatus Portnoyibacteriota</taxon>
    </lineage>
</organism>
<evidence type="ECO:0000256" key="1">
    <source>
        <dbReference type="SAM" id="MobiDB-lite"/>
    </source>
</evidence>
<proteinExistence type="predicted"/>
<dbReference type="InterPro" id="IPR006626">
    <property type="entry name" value="PbH1"/>
</dbReference>
<dbReference type="NCBIfam" id="TIGR03804">
    <property type="entry name" value="para_beta_helix"/>
    <property type="match status" value="1"/>
</dbReference>
<reference evidence="6" key="1">
    <citation type="submission" date="2017-09" db="EMBL/GenBank/DDBJ databases">
        <title>Depth-based differentiation of microbial function through sediment-hosted aquifers and enrichment of novel symbionts in the deep terrestrial subsurface.</title>
        <authorList>
            <person name="Probst A.J."/>
            <person name="Ladd B."/>
            <person name="Jarett J.K."/>
            <person name="Geller-Mcgrath D.E."/>
            <person name="Sieber C.M.K."/>
            <person name="Emerson J.B."/>
            <person name="Anantharaman K."/>
            <person name="Thomas B.C."/>
            <person name="Malmstrom R."/>
            <person name="Stieglmeier M."/>
            <person name="Klingl A."/>
            <person name="Woyke T."/>
            <person name="Ryan C.M."/>
            <person name="Banfield J.F."/>
        </authorList>
    </citation>
    <scope>NUCLEOTIDE SEQUENCE [LARGE SCALE GENOMIC DNA]</scope>
</reference>
<accession>A0A2M7YM75</accession>
<dbReference type="InterPro" id="IPR012334">
    <property type="entry name" value="Pectin_lyas_fold"/>
</dbReference>
<dbReference type="Gene3D" id="2.60.40.1260">
    <property type="entry name" value="Lamin Tail domain"/>
    <property type="match status" value="1"/>
</dbReference>
<keyword evidence="2" id="KW-1133">Transmembrane helix</keyword>
<evidence type="ECO:0000313" key="6">
    <source>
        <dbReference type="Proteomes" id="UP000230941"/>
    </source>
</evidence>
<dbReference type="SMART" id="SM00710">
    <property type="entry name" value="PbH1"/>
    <property type="match status" value="3"/>
</dbReference>
<comment type="caution">
    <text evidence="5">The sequence shown here is derived from an EMBL/GenBank/DDBJ whole genome shotgun (WGS) entry which is preliminary data.</text>
</comment>
<dbReference type="SMART" id="SM00060">
    <property type="entry name" value="FN3"/>
    <property type="match status" value="1"/>
</dbReference>
<dbReference type="InterPro" id="IPR022441">
    <property type="entry name" value="Para_beta_helix_rpt-2"/>
</dbReference>
<dbReference type="Pfam" id="PF00932">
    <property type="entry name" value="LTD"/>
    <property type="match status" value="1"/>
</dbReference>
<feature type="transmembrane region" description="Helical" evidence="2">
    <location>
        <begin position="12"/>
        <end position="39"/>
    </location>
</feature>
<dbReference type="InterPro" id="IPR036415">
    <property type="entry name" value="Lamin_tail_dom_sf"/>
</dbReference>
<feature type="domain" description="Fibronectin type-III" evidence="3">
    <location>
        <begin position="526"/>
        <end position="628"/>
    </location>
</feature>
<evidence type="ECO:0000256" key="2">
    <source>
        <dbReference type="SAM" id="Phobius"/>
    </source>
</evidence>
<evidence type="ECO:0000259" key="3">
    <source>
        <dbReference type="PROSITE" id="PS50853"/>
    </source>
</evidence>
<dbReference type="EMBL" id="PFWG01000013">
    <property type="protein sequence ID" value="PJA64067.1"/>
    <property type="molecule type" value="Genomic_DNA"/>
</dbReference>
<dbReference type="PANTHER" id="PTHR41339:SF1">
    <property type="entry name" value="SECRETED PROTEIN"/>
    <property type="match status" value="1"/>
</dbReference>
<dbReference type="InterPro" id="IPR013783">
    <property type="entry name" value="Ig-like_fold"/>
</dbReference>
<dbReference type="InterPro" id="IPR001322">
    <property type="entry name" value="Lamin_tail_dom"/>
</dbReference>
<dbReference type="Pfam" id="PF13229">
    <property type="entry name" value="Beta_helix"/>
    <property type="match status" value="1"/>
</dbReference>
<evidence type="ECO:0000259" key="4">
    <source>
        <dbReference type="PROSITE" id="PS51841"/>
    </source>
</evidence>